<evidence type="ECO:0000259" key="21">
    <source>
        <dbReference type="PROSITE" id="PS50873"/>
    </source>
</evidence>
<dbReference type="Gene3D" id="1.10.520.10">
    <property type="match status" value="2"/>
</dbReference>
<dbReference type="PANTHER" id="PTHR31517">
    <property type="match status" value="1"/>
</dbReference>
<evidence type="ECO:0000256" key="15">
    <source>
        <dbReference type="PIRSR" id="PIRSR600823-2"/>
    </source>
</evidence>
<feature type="binding site" evidence="16">
    <location>
        <position position="236"/>
    </location>
    <ligand>
        <name>Ca(2+)</name>
        <dbReference type="ChEBI" id="CHEBI:29108"/>
        <label>2</label>
    </ligand>
</feature>
<dbReference type="InterPro" id="IPR000823">
    <property type="entry name" value="Peroxidase_pln"/>
</dbReference>
<dbReference type="GO" id="GO:0042744">
    <property type="term" value="P:hydrogen peroxide catabolic process"/>
    <property type="evidence" value="ECO:0007669"/>
    <property type="project" value="UniProtKB-KW"/>
</dbReference>
<dbReference type="GO" id="GO:0020037">
    <property type="term" value="F:heme binding"/>
    <property type="evidence" value="ECO:0007669"/>
    <property type="project" value="InterPro"/>
</dbReference>
<feature type="signal peptide" evidence="20">
    <location>
        <begin position="1"/>
        <end position="25"/>
    </location>
</feature>
<evidence type="ECO:0000256" key="2">
    <source>
        <dbReference type="ARBA" id="ARBA00006873"/>
    </source>
</evidence>
<dbReference type="PRINTS" id="PR00458">
    <property type="entry name" value="PEROXIDASE"/>
</dbReference>
<dbReference type="PROSITE" id="PS00436">
    <property type="entry name" value="PEROXIDASE_2"/>
    <property type="match status" value="1"/>
</dbReference>
<dbReference type="InterPro" id="IPR019793">
    <property type="entry name" value="Peroxidases_heam-ligand_BS"/>
</dbReference>
<evidence type="ECO:0000313" key="22">
    <source>
        <dbReference type="EMBL" id="URE37411.1"/>
    </source>
</evidence>
<evidence type="ECO:0000256" key="16">
    <source>
        <dbReference type="PIRSR" id="PIRSR600823-3"/>
    </source>
</evidence>
<evidence type="ECO:0000256" key="3">
    <source>
        <dbReference type="ARBA" id="ARBA00012313"/>
    </source>
</evidence>
<feature type="domain" description="Plant heme peroxidase family profile" evidence="21">
    <location>
        <begin position="308"/>
        <end position="682"/>
    </location>
</feature>
<dbReference type="OrthoDB" id="2113341at2759"/>
<dbReference type="FunFam" id="1.10.520.10:FF:000001">
    <property type="entry name" value="Peroxidase"/>
    <property type="match status" value="1"/>
</dbReference>
<reference evidence="22" key="1">
    <citation type="submission" date="2022-05" db="EMBL/GenBank/DDBJ databases">
        <title>The Musa troglodytarum L. genome provides insights into the mechanism of non-climacteric behaviour and enrichment of carotenoids.</title>
        <authorList>
            <person name="Wang J."/>
        </authorList>
    </citation>
    <scope>NUCLEOTIDE SEQUENCE</scope>
    <source>
        <tissue evidence="22">Leaf</tissue>
    </source>
</reference>
<feature type="binding site" evidence="16">
    <location>
        <position position="71"/>
    </location>
    <ligand>
        <name>Ca(2+)</name>
        <dbReference type="ChEBI" id="CHEBI:29108"/>
        <label>1</label>
    </ligand>
</feature>
<keyword evidence="11" id="KW-0325">Glycoprotein</keyword>
<accession>A0A9E7HPZ1</accession>
<evidence type="ECO:0000256" key="7">
    <source>
        <dbReference type="ARBA" id="ARBA00022837"/>
    </source>
</evidence>
<evidence type="ECO:0000256" key="19">
    <source>
        <dbReference type="SAM" id="MobiDB-lite"/>
    </source>
</evidence>
<evidence type="ECO:0000256" key="12">
    <source>
        <dbReference type="ARBA" id="ARBA00023324"/>
    </source>
</evidence>
<keyword evidence="20" id="KW-0732">Signal</keyword>
<feature type="binding site" evidence="16">
    <location>
        <position position="75"/>
    </location>
    <ligand>
        <name>Ca(2+)</name>
        <dbReference type="ChEBI" id="CHEBI:29108"/>
        <label>1</label>
    </ligand>
</feature>
<dbReference type="InterPro" id="IPR002016">
    <property type="entry name" value="Haem_peroxidase"/>
</dbReference>
<feature type="disulfide bond" evidence="18">
    <location>
        <begin position="69"/>
        <end position="74"/>
    </location>
</feature>
<feature type="compositionally biased region" description="Polar residues" evidence="19">
    <location>
        <begin position="561"/>
        <end position="577"/>
    </location>
</feature>
<feature type="domain" description="Plant heme peroxidase family profile" evidence="21">
    <location>
        <begin position="26"/>
        <end position="307"/>
    </location>
</feature>
<dbReference type="PANTHER" id="PTHR31517:SF84">
    <property type="entry name" value="PEROXIDASE"/>
    <property type="match status" value="1"/>
</dbReference>
<dbReference type="Pfam" id="PF00141">
    <property type="entry name" value="peroxidase"/>
    <property type="match status" value="3"/>
</dbReference>
<keyword evidence="6 16" id="KW-0479">Metal-binding</keyword>
<sequence>MAWGRGATLVVLVVALCLSALGADAHLKVGYYSYSCPAAELIVKEEVEKALIDDPGVGADLLRMHFHDCFVRGCDGSVLIDSTEDNTAEKDAHINLTLEGFEIIDAIKEKLEAACKGVVSCADVLAFAARDSVVHYGGIHYKVPAGRRDGTVSKEGDTSILPSPALDLTELTKLFISKGLSQNDMITLSGAHTVGIAHCDAFTDRLYNTDETLDWKYAAALRKQCPPGSNNTVSMDPKSPQRFDNHYYRSVLRKRGLFASDQTLLSTQGTTTQVKRLASNYKRFERKFAAAIVKMGQIGILTGSEGEGCDGSLLIDSTKDNAAEKDGKPNETVEDEGFEIIDKIKERLEAECKGTVSCADILAFLARDSVAHYGGVHYPVPAGRRDGRISRANDTLDLPPPTFKLGNLTKLFVSKGLSRDDMVALSGAHTIGIAHCSAFSDRLYNFSQMVKADPSLHPTYAAQLRGECPTGSDNEVDMDPPSPLTFDNSYFKSLLVNRGLFTSDQTLMSKHGTATLVKRFAKKPALFKKKFAAAMVKMGSIGVLTGEQGEIQWSTDERGSPESTPLYNYTKKASTDPSMDRNYAAQLRRRCPPRSNNVVPMDPPSPFTFDPSYYRNLLVNRGLFTSDQTLTSTWATAAKVRQLAGNPMLFQRKFAAAMVKMGKIGVLTGRKGEIRRHCRRINRCAVRLEATSCCSTLVCSALLMWRRRERV</sequence>
<evidence type="ECO:0000256" key="18">
    <source>
        <dbReference type="PIRSR" id="PIRSR600823-5"/>
    </source>
</evidence>
<comment type="cofactor">
    <cofactor evidence="16">
        <name>heme b</name>
        <dbReference type="ChEBI" id="CHEBI:60344"/>
    </cofactor>
    <text evidence="16">Binds 1 heme b (iron(II)-protoporphyrin IX) group per subunit.</text>
</comment>
<evidence type="ECO:0000313" key="23">
    <source>
        <dbReference type="Proteomes" id="UP001055439"/>
    </source>
</evidence>
<gene>
    <name evidence="22" type="ORF">MUK42_18018</name>
</gene>
<dbReference type="GO" id="GO:0140825">
    <property type="term" value="F:lactoperoxidase activity"/>
    <property type="evidence" value="ECO:0007669"/>
    <property type="project" value="UniProtKB-EC"/>
</dbReference>
<dbReference type="EC" id="1.11.1.7" evidence="3"/>
<dbReference type="EMBL" id="CP097510">
    <property type="protein sequence ID" value="URE37411.1"/>
    <property type="molecule type" value="Genomic_DNA"/>
</dbReference>
<name>A0A9E7HPZ1_9LILI</name>
<dbReference type="AlphaFoldDB" id="A0A9E7HPZ1"/>
<keyword evidence="8" id="KW-0560">Oxidoreductase</keyword>
<dbReference type="InterPro" id="IPR033905">
    <property type="entry name" value="Secretory_peroxidase"/>
</dbReference>
<dbReference type="InterPro" id="IPR019794">
    <property type="entry name" value="Peroxidases_AS"/>
</dbReference>
<feature type="active site" description="Proton acceptor" evidence="14">
    <location>
        <position position="67"/>
    </location>
</feature>
<comment type="cofactor">
    <cofactor evidence="16">
        <name>Ca(2+)</name>
        <dbReference type="ChEBI" id="CHEBI:29108"/>
    </cofactor>
    <text evidence="16">Binds 2 calcium ions per subunit.</text>
</comment>
<keyword evidence="9 16" id="KW-0408">Iron</keyword>
<evidence type="ECO:0000256" key="10">
    <source>
        <dbReference type="ARBA" id="ARBA00023157"/>
    </source>
</evidence>
<evidence type="ECO:0000256" key="4">
    <source>
        <dbReference type="ARBA" id="ARBA00022559"/>
    </source>
</evidence>
<evidence type="ECO:0000256" key="20">
    <source>
        <dbReference type="SAM" id="SignalP"/>
    </source>
</evidence>
<feature type="binding site" evidence="16">
    <location>
        <position position="89"/>
    </location>
    <ligand>
        <name>Ca(2+)</name>
        <dbReference type="ChEBI" id="CHEBI:29108"/>
        <label>1</label>
    </ligand>
</feature>
<evidence type="ECO:0000256" key="6">
    <source>
        <dbReference type="ARBA" id="ARBA00022723"/>
    </source>
</evidence>
<dbReference type="CDD" id="cd00693">
    <property type="entry name" value="secretory_peroxidase"/>
    <property type="match status" value="2"/>
</dbReference>
<feature type="disulfide bond" evidence="18">
    <location>
        <begin position="36"/>
        <end position="115"/>
    </location>
</feature>
<dbReference type="PRINTS" id="PR00461">
    <property type="entry name" value="PLPEROXIDASE"/>
</dbReference>
<dbReference type="GO" id="GO:0006979">
    <property type="term" value="P:response to oxidative stress"/>
    <property type="evidence" value="ECO:0007669"/>
    <property type="project" value="InterPro"/>
</dbReference>
<dbReference type="Gene3D" id="1.10.420.10">
    <property type="entry name" value="Peroxidase, domain 2"/>
    <property type="match status" value="3"/>
</dbReference>
<feature type="chain" id="PRO_5038848714" description="Peroxidase 1" evidence="20">
    <location>
        <begin position="26"/>
        <end position="711"/>
    </location>
</feature>
<evidence type="ECO:0000256" key="1">
    <source>
        <dbReference type="ARBA" id="ARBA00000189"/>
    </source>
</evidence>
<dbReference type="PROSITE" id="PS00435">
    <property type="entry name" value="PEROXIDASE_1"/>
    <property type="match status" value="2"/>
</dbReference>
<dbReference type="InterPro" id="IPR010255">
    <property type="entry name" value="Haem_peroxidase_sf"/>
</dbReference>
<feature type="binding site" evidence="16">
    <location>
        <position position="193"/>
    </location>
    <ligand>
        <name>Ca(2+)</name>
        <dbReference type="ChEBI" id="CHEBI:29108"/>
        <label>2</label>
    </ligand>
</feature>
<dbReference type="Proteomes" id="UP001055439">
    <property type="component" value="Chromosome 8"/>
</dbReference>
<feature type="binding site" evidence="16">
    <location>
        <position position="77"/>
    </location>
    <ligand>
        <name>Ca(2+)</name>
        <dbReference type="ChEBI" id="CHEBI:29108"/>
        <label>1</label>
    </ligand>
</feature>
<organism evidence="22 23">
    <name type="scientific">Musa troglodytarum</name>
    <name type="common">fe'i banana</name>
    <dbReference type="NCBI Taxonomy" id="320322"/>
    <lineage>
        <taxon>Eukaryota</taxon>
        <taxon>Viridiplantae</taxon>
        <taxon>Streptophyta</taxon>
        <taxon>Embryophyta</taxon>
        <taxon>Tracheophyta</taxon>
        <taxon>Spermatophyta</taxon>
        <taxon>Magnoliopsida</taxon>
        <taxon>Liliopsida</taxon>
        <taxon>Zingiberales</taxon>
        <taxon>Musaceae</taxon>
        <taxon>Musa</taxon>
    </lineage>
</organism>
<dbReference type="FunFam" id="1.10.420.10:FF:000006">
    <property type="entry name" value="Peroxidase"/>
    <property type="match status" value="2"/>
</dbReference>
<dbReference type="GO" id="GO:0046872">
    <property type="term" value="F:metal ion binding"/>
    <property type="evidence" value="ECO:0007669"/>
    <property type="project" value="UniProtKB-KW"/>
</dbReference>
<dbReference type="PROSITE" id="PS50873">
    <property type="entry name" value="PEROXIDASE_4"/>
    <property type="match status" value="2"/>
</dbReference>
<feature type="binding site" evidence="16">
    <location>
        <position position="244"/>
    </location>
    <ligand>
        <name>Ca(2+)</name>
        <dbReference type="ChEBI" id="CHEBI:29108"/>
        <label>2</label>
    </ligand>
</feature>
<keyword evidence="23" id="KW-1185">Reference proteome</keyword>
<proteinExistence type="inferred from homology"/>
<comment type="catalytic activity">
    <reaction evidence="1">
        <text>2 a phenolic donor + H2O2 = 2 a phenolic radical donor + 2 H2O</text>
        <dbReference type="Rhea" id="RHEA:56136"/>
        <dbReference type="ChEBI" id="CHEBI:15377"/>
        <dbReference type="ChEBI" id="CHEBI:16240"/>
        <dbReference type="ChEBI" id="CHEBI:139520"/>
        <dbReference type="ChEBI" id="CHEBI:139521"/>
        <dbReference type="EC" id="1.11.1.7"/>
    </reaction>
</comment>
<feature type="region of interest" description="Disordered" evidence="19">
    <location>
        <begin position="553"/>
        <end position="578"/>
    </location>
</feature>
<dbReference type="SUPFAM" id="SSF48113">
    <property type="entry name" value="Heme-dependent peroxidases"/>
    <property type="match status" value="3"/>
</dbReference>
<keyword evidence="4 22" id="KW-0575">Peroxidase</keyword>
<evidence type="ECO:0000256" key="11">
    <source>
        <dbReference type="ARBA" id="ARBA00023180"/>
    </source>
</evidence>
<feature type="binding site" description="axial binding residue" evidence="16">
    <location>
        <position position="192"/>
    </location>
    <ligand>
        <name>heme b</name>
        <dbReference type="ChEBI" id="CHEBI:60344"/>
    </ligand>
    <ligandPart>
        <name>Fe</name>
        <dbReference type="ChEBI" id="CHEBI:18248"/>
    </ligandPart>
</feature>
<evidence type="ECO:0000256" key="5">
    <source>
        <dbReference type="ARBA" id="ARBA00022617"/>
    </source>
</evidence>
<feature type="site" description="Transition state stabilizer" evidence="17">
    <location>
        <position position="63"/>
    </location>
</feature>
<evidence type="ECO:0000256" key="8">
    <source>
        <dbReference type="ARBA" id="ARBA00023002"/>
    </source>
</evidence>
<keyword evidence="5" id="KW-0349">Heme</keyword>
<evidence type="ECO:0000256" key="13">
    <source>
        <dbReference type="ARBA" id="ARBA00072322"/>
    </source>
</evidence>
<keyword evidence="7 16" id="KW-0106">Calcium</keyword>
<feature type="binding site" evidence="15">
    <location>
        <position position="162"/>
    </location>
    <ligand>
        <name>substrate</name>
    </ligand>
</feature>
<feature type="binding site" evidence="16">
    <location>
        <position position="73"/>
    </location>
    <ligand>
        <name>Ca(2+)</name>
        <dbReference type="ChEBI" id="CHEBI:29108"/>
        <label>1</label>
    </ligand>
</feature>
<protein>
    <recommendedName>
        <fullName evidence="13">Peroxidase 1</fullName>
        <ecNumber evidence="3">1.11.1.7</ecNumber>
    </recommendedName>
</protein>
<feature type="binding site" evidence="16">
    <location>
        <position position="68"/>
    </location>
    <ligand>
        <name>Ca(2+)</name>
        <dbReference type="ChEBI" id="CHEBI:29108"/>
        <label>1</label>
    </ligand>
</feature>
<evidence type="ECO:0000256" key="14">
    <source>
        <dbReference type="PIRSR" id="PIRSR600823-1"/>
    </source>
</evidence>
<comment type="similarity">
    <text evidence="2">Belongs to the peroxidase family. Ascorbate peroxidase subfamily.</text>
</comment>
<keyword evidence="10 18" id="KW-1015">Disulfide bond</keyword>
<keyword evidence="12" id="KW-0376">Hydrogen peroxide</keyword>
<evidence type="ECO:0000256" key="17">
    <source>
        <dbReference type="PIRSR" id="PIRSR600823-4"/>
    </source>
</evidence>
<feature type="disulfide bond" evidence="18">
    <location>
        <begin position="199"/>
        <end position="225"/>
    </location>
</feature>
<evidence type="ECO:0000256" key="9">
    <source>
        <dbReference type="ARBA" id="ARBA00023004"/>
    </source>
</evidence>